<dbReference type="InterPro" id="IPR003607">
    <property type="entry name" value="HD/PDEase_dom"/>
</dbReference>
<dbReference type="Pfam" id="PF01966">
    <property type="entry name" value="HD"/>
    <property type="match status" value="1"/>
</dbReference>
<dbReference type="CDD" id="cd00077">
    <property type="entry name" value="HDc"/>
    <property type="match status" value="1"/>
</dbReference>
<dbReference type="EMBL" id="JACSQL010000003">
    <property type="protein sequence ID" value="MBD7968374.1"/>
    <property type="molecule type" value="Genomic_DNA"/>
</dbReference>
<dbReference type="SUPFAM" id="SSF109604">
    <property type="entry name" value="HD-domain/PDEase-like"/>
    <property type="match status" value="1"/>
</dbReference>
<comment type="caution">
    <text evidence="2">The sequence shown here is derived from an EMBL/GenBank/DDBJ whole genome shotgun (WGS) entry which is preliminary data.</text>
</comment>
<feature type="domain" description="HD" evidence="1">
    <location>
        <begin position="34"/>
        <end position="135"/>
    </location>
</feature>
<proteinExistence type="predicted"/>
<dbReference type="Gene3D" id="1.20.58.1910">
    <property type="match status" value="1"/>
</dbReference>
<keyword evidence="3" id="KW-1185">Reference proteome</keyword>
<dbReference type="PROSITE" id="PS51831">
    <property type="entry name" value="HD"/>
    <property type="match status" value="1"/>
</dbReference>
<protein>
    <submittedName>
        <fullName evidence="2">HD domain-containing protein</fullName>
    </submittedName>
</protein>
<evidence type="ECO:0000259" key="1">
    <source>
        <dbReference type="PROSITE" id="PS51831"/>
    </source>
</evidence>
<evidence type="ECO:0000313" key="3">
    <source>
        <dbReference type="Proteomes" id="UP000608071"/>
    </source>
</evidence>
<gene>
    <name evidence="2" type="ORF">H9647_09880</name>
</gene>
<organism evidence="2 3">
    <name type="scientific">Paenibacillus gallinarum</name>
    <dbReference type="NCBI Taxonomy" id="2762232"/>
    <lineage>
        <taxon>Bacteria</taxon>
        <taxon>Bacillati</taxon>
        <taxon>Bacillota</taxon>
        <taxon>Bacilli</taxon>
        <taxon>Bacillales</taxon>
        <taxon>Paenibacillaceae</taxon>
        <taxon>Paenibacillus</taxon>
    </lineage>
</organism>
<evidence type="ECO:0000313" key="2">
    <source>
        <dbReference type="EMBL" id="MBD7968374.1"/>
    </source>
</evidence>
<dbReference type="Proteomes" id="UP000608071">
    <property type="component" value="Unassembled WGS sequence"/>
</dbReference>
<dbReference type="RefSeq" id="WP_191799610.1">
    <property type="nucleotide sequence ID" value="NZ_JACSQL010000003.1"/>
</dbReference>
<dbReference type="InterPro" id="IPR006674">
    <property type="entry name" value="HD_domain"/>
</dbReference>
<name>A0ABR8SYE6_9BACL</name>
<sequence>MMNQLVLTKQEEALLEAAEAYVKQELSGEGTGHDYWHIYRVVQTAEKIAIAEGANLYICKLAAYLHDIADEKLNPSKEAGISKVDTWLKEHHVSDTDRSHVLEIIGNMSYNGGHNPPMRTLEGKVVQDADRLDAIGAISVARAFVYAGSKGHLIYDPEVKPREEMTQEQYRTGKNTAINHFYEKLLKLKDLMNTKHGIELAEKRHQFMEQYLDQFFKEWEGHV</sequence>
<dbReference type="PANTHER" id="PTHR33594">
    <property type="entry name" value="SUPERFAMILY HYDROLASE, PUTATIVE (AFU_ORTHOLOGUE AFUA_1G03035)-RELATED"/>
    <property type="match status" value="1"/>
</dbReference>
<dbReference type="PANTHER" id="PTHR33594:SF1">
    <property type="entry name" value="HD_PDEASE DOMAIN-CONTAINING PROTEIN"/>
    <property type="match status" value="1"/>
</dbReference>
<reference evidence="2 3" key="1">
    <citation type="submission" date="2020-08" db="EMBL/GenBank/DDBJ databases">
        <title>A Genomic Blueprint of the Chicken Gut Microbiome.</title>
        <authorList>
            <person name="Gilroy R."/>
            <person name="Ravi A."/>
            <person name="Getino M."/>
            <person name="Pursley I."/>
            <person name="Horton D.L."/>
            <person name="Alikhan N.-F."/>
            <person name="Baker D."/>
            <person name="Gharbi K."/>
            <person name="Hall N."/>
            <person name="Watson M."/>
            <person name="Adriaenssens E.M."/>
            <person name="Foster-Nyarko E."/>
            <person name="Jarju S."/>
            <person name="Secka A."/>
            <person name="Antonio M."/>
            <person name="Oren A."/>
            <person name="Chaudhuri R."/>
            <person name="La Ragione R.M."/>
            <person name="Hildebrand F."/>
            <person name="Pallen M.J."/>
        </authorList>
    </citation>
    <scope>NUCLEOTIDE SEQUENCE [LARGE SCALE GENOMIC DNA]</scope>
    <source>
        <strain evidence="2 3">Sa2BVA9</strain>
    </source>
</reference>
<dbReference type="SMART" id="SM00471">
    <property type="entry name" value="HDc"/>
    <property type="match status" value="1"/>
</dbReference>
<accession>A0ABR8SYE6</accession>
<dbReference type="Gene3D" id="1.10.472.50">
    <property type="entry name" value="HD-domain/PDEase-like"/>
    <property type="match status" value="1"/>
</dbReference>